<reference evidence="1" key="2">
    <citation type="journal article" date="2015" name="Data Brief">
        <title>Shoot transcriptome of the giant reed, Arundo donax.</title>
        <authorList>
            <person name="Barrero R.A."/>
            <person name="Guerrero F.D."/>
            <person name="Moolhuijzen P."/>
            <person name="Goolsby J.A."/>
            <person name="Tidwell J."/>
            <person name="Bellgard S.E."/>
            <person name="Bellgard M.I."/>
        </authorList>
    </citation>
    <scope>NUCLEOTIDE SEQUENCE</scope>
    <source>
        <tissue evidence="1">Shoot tissue taken approximately 20 cm above the soil surface</tissue>
    </source>
</reference>
<reference evidence="1" key="1">
    <citation type="submission" date="2014-09" db="EMBL/GenBank/DDBJ databases">
        <authorList>
            <person name="Magalhaes I.L.F."/>
            <person name="Oliveira U."/>
            <person name="Santos F.R."/>
            <person name="Vidigal T.H.D.A."/>
            <person name="Brescovit A.D."/>
            <person name="Santos A.J."/>
        </authorList>
    </citation>
    <scope>NUCLEOTIDE SEQUENCE</scope>
    <source>
        <tissue evidence="1">Shoot tissue taken approximately 20 cm above the soil surface</tissue>
    </source>
</reference>
<dbReference type="EMBL" id="GBRH01161723">
    <property type="protein sequence ID" value="JAE36173.1"/>
    <property type="molecule type" value="Transcribed_RNA"/>
</dbReference>
<proteinExistence type="predicted"/>
<dbReference type="AlphaFoldDB" id="A0A0A9HTE4"/>
<sequence length="57" mass="6545">MMVVFSGVHTISTIYRSTHKYSATLIYAQFMVITENQHNTEPTVYDNNRGKKSDATF</sequence>
<accession>A0A0A9HTE4</accession>
<evidence type="ECO:0000313" key="1">
    <source>
        <dbReference type="EMBL" id="JAE36173.1"/>
    </source>
</evidence>
<organism evidence="1">
    <name type="scientific">Arundo donax</name>
    <name type="common">Giant reed</name>
    <name type="synonym">Donax arundinaceus</name>
    <dbReference type="NCBI Taxonomy" id="35708"/>
    <lineage>
        <taxon>Eukaryota</taxon>
        <taxon>Viridiplantae</taxon>
        <taxon>Streptophyta</taxon>
        <taxon>Embryophyta</taxon>
        <taxon>Tracheophyta</taxon>
        <taxon>Spermatophyta</taxon>
        <taxon>Magnoliopsida</taxon>
        <taxon>Liliopsida</taxon>
        <taxon>Poales</taxon>
        <taxon>Poaceae</taxon>
        <taxon>PACMAD clade</taxon>
        <taxon>Arundinoideae</taxon>
        <taxon>Arundineae</taxon>
        <taxon>Arundo</taxon>
    </lineage>
</organism>
<protein>
    <submittedName>
        <fullName evidence="1">Uncharacterized protein</fullName>
    </submittedName>
</protein>
<name>A0A0A9HTE4_ARUDO</name>